<dbReference type="InterPro" id="IPR038330">
    <property type="entry name" value="TspO/MBR-related_sf"/>
</dbReference>
<dbReference type="GO" id="GO:0033013">
    <property type="term" value="P:tetrapyrrole metabolic process"/>
    <property type="evidence" value="ECO:0007669"/>
    <property type="project" value="UniProtKB-ARBA"/>
</dbReference>
<dbReference type="InterPro" id="IPR004307">
    <property type="entry name" value="TspO_MBR"/>
</dbReference>
<accession>A0A1V5M9W3</accession>
<evidence type="ECO:0000256" key="4">
    <source>
        <dbReference type="ARBA" id="ARBA00022989"/>
    </source>
</evidence>
<dbReference type="Gene3D" id="1.20.1260.100">
    <property type="entry name" value="TspO/MBR protein"/>
    <property type="match status" value="1"/>
</dbReference>
<feature type="transmembrane region" description="Helical" evidence="6">
    <location>
        <begin position="96"/>
        <end position="115"/>
    </location>
</feature>
<protein>
    <submittedName>
        <fullName evidence="7">TspO/MBR family protein</fullName>
    </submittedName>
</protein>
<feature type="transmembrane region" description="Helical" evidence="6">
    <location>
        <begin position="64"/>
        <end position="84"/>
    </location>
</feature>
<proteinExistence type="inferred from homology"/>
<evidence type="ECO:0000256" key="2">
    <source>
        <dbReference type="ARBA" id="ARBA00007524"/>
    </source>
</evidence>
<dbReference type="Proteomes" id="UP000485484">
    <property type="component" value="Unassembled WGS sequence"/>
</dbReference>
<evidence type="ECO:0000256" key="5">
    <source>
        <dbReference type="ARBA" id="ARBA00023136"/>
    </source>
</evidence>
<dbReference type="FunFam" id="1.20.1260.100:FF:000001">
    <property type="entry name" value="translocator protein 2"/>
    <property type="match status" value="1"/>
</dbReference>
<evidence type="ECO:0000256" key="1">
    <source>
        <dbReference type="ARBA" id="ARBA00004141"/>
    </source>
</evidence>
<feature type="transmembrane region" description="Helical" evidence="6">
    <location>
        <begin position="6"/>
        <end position="26"/>
    </location>
</feature>
<gene>
    <name evidence="7" type="ORF">BWY73_01455</name>
</gene>
<name>A0A1V5M9W3_UNCT6</name>
<feature type="transmembrane region" description="Helical" evidence="6">
    <location>
        <begin position="38"/>
        <end position="58"/>
    </location>
</feature>
<comment type="similarity">
    <text evidence="2">Belongs to the TspO/BZRP family.</text>
</comment>
<dbReference type="Pfam" id="PF03073">
    <property type="entry name" value="TspO_MBR"/>
    <property type="match status" value="1"/>
</dbReference>
<dbReference type="GO" id="GO:0016020">
    <property type="term" value="C:membrane"/>
    <property type="evidence" value="ECO:0007669"/>
    <property type="project" value="UniProtKB-SubCell"/>
</dbReference>
<keyword evidence="3 6" id="KW-0812">Transmembrane</keyword>
<dbReference type="AlphaFoldDB" id="A0A1V5M9W3"/>
<comment type="subcellular location">
    <subcellularLocation>
        <location evidence="1">Membrane</location>
        <topology evidence="1">Multi-pass membrane protein</topology>
    </subcellularLocation>
</comment>
<sequence length="118" mass="13048">MPASWLFAPVWTTLYLMMGVSLFLAWSSRGRPAAEKDPALVVFAVQLGLNILWSAFFFGLENPGLAFLEILILWAAILATIILFRKLSSLAAGLLLPYLLWVTFASVLNGSIFFLNLP</sequence>
<reference evidence="7" key="1">
    <citation type="submission" date="2017-02" db="EMBL/GenBank/DDBJ databases">
        <title>Delving into the versatile metabolic prowess of the omnipresent phylum Bacteroidetes.</title>
        <authorList>
            <person name="Nobu M.K."/>
            <person name="Mei R."/>
            <person name="Narihiro T."/>
            <person name="Kuroda K."/>
            <person name="Liu W.-T."/>
        </authorList>
    </citation>
    <scope>NUCLEOTIDE SEQUENCE</scope>
    <source>
        <strain evidence="7">ADurb.Bin417</strain>
    </source>
</reference>
<evidence type="ECO:0000313" key="7">
    <source>
        <dbReference type="EMBL" id="OPZ89700.1"/>
    </source>
</evidence>
<evidence type="ECO:0000256" key="3">
    <source>
        <dbReference type="ARBA" id="ARBA00022692"/>
    </source>
</evidence>
<keyword evidence="5 6" id="KW-0472">Membrane</keyword>
<evidence type="ECO:0000256" key="6">
    <source>
        <dbReference type="SAM" id="Phobius"/>
    </source>
</evidence>
<dbReference type="CDD" id="cd15904">
    <property type="entry name" value="TSPO_MBR"/>
    <property type="match status" value="1"/>
</dbReference>
<dbReference type="PIRSF" id="PIRSF005859">
    <property type="entry name" value="PBR"/>
    <property type="match status" value="1"/>
</dbReference>
<dbReference type="PANTHER" id="PTHR10057">
    <property type="entry name" value="PERIPHERAL-TYPE BENZODIAZEPINE RECEPTOR"/>
    <property type="match status" value="1"/>
</dbReference>
<organism evidence="7">
    <name type="scientific">candidate division TA06 bacterium ADurb.Bin417</name>
    <dbReference type="NCBI Taxonomy" id="1852828"/>
    <lineage>
        <taxon>Bacteria</taxon>
        <taxon>Bacteria division TA06</taxon>
    </lineage>
</organism>
<dbReference type="PANTHER" id="PTHR10057:SF0">
    <property type="entry name" value="TRANSLOCATOR PROTEIN"/>
    <property type="match status" value="1"/>
</dbReference>
<dbReference type="EMBL" id="MWAK01000339">
    <property type="protein sequence ID" value="OPZ89700.1"/>
    <property type="molecule type" value="Genomic_DNA"/>
</dbReference>
<keyword evidence="4 6" id="KW-1133">Transmembrane helix</keyword>
<comment type="caution">
    <text evidence="7">The sequence shown here is derived from an EMBL/GenBank/DDBJ whole genome shotgun (WGS) entry which is preliminary data.</text>
</comment>